<evidence type="ECO:0000313" key="3">
    <source>
        <dbReference type="Proteomes" id="UP000754495"/>
    </source>
</evidence>
<dbReference type="EMBL" id="JAANOU010000001">
    <property type="protein sequence ID" value="NIH80128.1"/>
    <property type="molecule type" value="Genomic_DNA"/>
</dbReference>
<evidence type="ECO:0000256" key="1">
    <source>
        <dbReference type="SAM" id="SignalP"/>
    </source>
</evidence>
<keyword evidence="3" id="KW-1185">Reference proteome</keyword>
<feature type="signal peptide" evidence="1">
    <location>
        <begin position="1"/>
        <end position="28"/>
    </location>
</feature>
<comment type="caution">
    <text evidence="2">The sequence shown here is derived from an EMBL/GenBank/DDBJ whole genome shotgun (WGS) entry which is preliminary data.</text>
</comment>
<dbReference type="RefSeq" id="WP_167113848.1">
    <property type="nucleotide sequence ID" value="NZ_JAANOU010000001.1"/>
</dbReference>
<organism evidence="2 3">
    <name type="scientific">Amycolatopsis viridis</name>
    <dbReference type="NCBI Taxonomy" id="185678"/>
    <lineage>
        <taxon>Bacteria</taxon>
        <taxon>Bacillati</taxon>
        <taxon>Actinomycetota</taxon>
        <taxon>Actinomycetes</taxon>
        <taxon>Pseudonocardiales</taxon>
        <taxon>Pseudonocardiaceae</taxon>
        <taxon>Amycolatopsis</taxon>
    </lineage>
</organism>
<accession>A0ABX0SU85</accession>
<feature type="chain" id="PRO_5046639226" evidence="1">
    <location>
        <begin position="29"/>
        <end position="136"/>
    </location>
</feature>
<protein>
    <submittedName>
        <fullName evidence="2">Uncharacterized protein</fullName>
    </submittedName>
</protein>
<reference evidence="2 3" key="1">
    <citation type="submission" date="2020-03" db="EMBL/GenBank/DDBJ databases">
        <title>Sequencing the genomes of 1000 actinobacteria strains.</title>
        <authorList>
            <person name="Klenk H.-P."/>
        </authorList>
    </citation>
    <scope>NUCLEOTIDE SEQUENCE [LARGE SCALE GENOMIC DNA]</scope>
    <source>
        <strain evidence="2 3">DSM 45668</strain>
    </source>
</reference>
<gene>
    <name evidence="2" type="ORF">FHX46_002658</name>
</gene>
<dbReference type="Proteomes" id="UP000754495">
    <property type="component" value="Unassembled WGS sequence"/>
</dbReference>
<proteinExistence type="predicted"/>
<sequence length="136" mass="14694">MKYLVLRMRGIALLWVMALFAGMPVAHAMEYRPAAFETFAGISCLSGAYPHISYKGWGVDYAKNTKIDIYLDVTGPSTASVKPLVMTSLYTDGNGAWSSPTYSDLSSGVGTYHLHVRAYSTSSGALLNEAFGACTY</sequence>
<keyword evidence="1" id="KW-0732">Signal</keyword>
<evidence type="ECO:0000313" key="2">
    <source>
        <dbReference type="EMBL" id="NIH80128.1"/>
    </source>
</evidence>
<name>A0ABX0SU85_9PSEU</name>